<name>A0A8H3EA98_9LECA</name>
<dbReference type="AlphaFoldDB" id="A0A8H3EA98"/>
<sequence>MAPATLPHLLPLLCTLSVLSILFSLLSLTYAGPNFRLTPATTSNPIPTSTSPRPTPTFPTPSPTPTPIIRRDLGSEIDSWIYTVASEFVSEANDIVSEANARLVGGNIPSINSPATTTTTTATTNSTVPSREPASLLPPSTFLTSSISTSTNQLTPPLLLASTPTLSPRHALVLPTFRNHAVTKAVEISNGSAAATGASTGGGVAEGKEVLGLCAVVGIAVAVVMVVVF</sequence>
<proteinExistence type="predicted"/>
<feature type="region of interest" description="Disordered" evidence="1">
    <location>
        <begin position="37"/>
        <end position="67"/>
    </location>
</feature>
<feature type="signal peptide" evidence="3">
    <location>
        <begin position="1"/>
        <end position="31"/>
    </location>
</feature>
<evidence type="ECO:0000256" key="3">
    <source>
        <dbReference type="SAM" id="SignalP"/>
    </source>
</evidence>
<comment type="caution">
    <text evidence="4">The sequence shown here is derived from an EMBL/GenBank/DDBJ whole genome shotgun (WGS) entry which is preliminary data.</text>
</comment>
<evidence type="ECO:0008006" key="6">
    <source>
        <dbReference type="Google" id="ProtNLM"/>
    </source>
</evidence>
<evidence type="ECO:0000313" key="5">
    <source>
        <dbReference type="Proteomes" id="UP000664521"/>
    </source>
</evidence>
<organism evidence="4 5">
    <name type="scientific">Heterodermia speciosa</name>
    <dbReference type="NCBI Taxonomy" id="116794"/>
    <lineage>
        <taxon>Eukaryota</taxon>
        <taxon>Fungi</taxon>
        <taxon>Dikarya</taxon>
        <taxon>Ascomycota</taxon>
        <taxon>Pezizomycotina</taxon>
        <taxon>Lecanoromycetes</taxon>
        <taxon>OSLEUM clade</taxon>
        <taxon>Lecanoromycetidae</taxon>
        <taxon>Caliciales</taxon>
        <taxon>Physciaceae</taxon>
        <taxon>Heterodermia</taxon>
    </lineage>
</organism>
<keyword evidence="5" id="KW-1185">Reference proteome</keyword>
<feature type="compositionally biased region" description="Pro residues" evidence="1">
    <location>
        <begin position="53"/>
        <end position="66"/>
    </location>
</feature>
<accession>A0A8H3EA98</accession>
<evidence type="ECO:0000256" key="1">
    <source>
        <dbReference type="SAM" id="MobiDB-lite"/>
    </source>
</evidence>
<keyword evidence="2" id="KW-0812">Transmembrane</keyword>
<gene>
    <name evidence="4" type="ORF">HETSPECPRED_000002</name>
</gene>
<feature type="chain" id="PRO_5034253064" description="Transmembrane protein" evidence="3">
    <location>
        <begin position="32"/>
        <end position="229"/>
    </location>
</feature>
<keyword evidence="2" id="KW-0472">Membrane</keyword>
<reference evidence="4" key="1">
    <citation type="submission" date="2021-03" db="EMBL/GenBank/DDBJ databases">
        <authorList>
            <person name="Tagirdzhanova G."/>
        </authorList>
    </citation>
    <scope>NUCLEOTIDE SEQUENCE</scope>
</reference>
<keyword evidence="3" id="KW-0732">Signal</keyword>
<feature type="compositionally biased region" description="Low complexity" evidence="1">
    <location>
        <begin position="38"/>
        <end position="52"/>
    </location>
</feature>
<dbReference type="Proteomes" id="UP000664521">
    <property type="component" value="Unassembled WGS sequence"/>
</dbReference>
<feature type="transmembrane region" description="Helical" evidence="2">
    <location>
        <begin position="210"/>
        <end position="228"/>
    </location>
</feature>
<dbReference type="EMBL" id="CAJPDS010000001">
    <property type="protein sequence ID" value="CAF9902779.1"/>
    <property type="molecule type" value="Genomic_DNA"/>
</dbReference>
<protein>
    <recommendedName>
        <fullName evidence="6">Transmembrane protein</fullName>
    </recommendedName>
</protein>
<keyword evidence="2" id="KW-1133">Transmembrane helix</keyword>
<evidence type="ECO:0000313" key="4">
    <source>
        <dbReference type="EMBL" id="CAF9902779.1"/>
    </source>
</evidence>
<evidence type="ECO:0000256" key="2">
    <source>
        <dbReference type="SAM" id="Phobius"/>
    </source>
</evidence>
<feature type="region of interest" description="Disordered" evidence="1">
    <location>
        <begin position="112"/>
        <end position="135"/>
    </location>
</feature>